<dbReference type="Proteomes" id="UP000001861">
    <property type="component" value="Unassembled WGS sequence"/>
</dbReference>
<evidence type="ECO:0000313" key="2">
    <source>
        <dbReference type="EMBL" id="EAU92694.2"/>
    </source>
</evidence>
<dbReference type="OMA" id="GRGNKYT"/>
<dbReference type="EMBL" id="AACS02000001">
    <property type="protein sequence ID" value="EAU92694.2"/>
    <property type="molecule type" value="Genomic_DNA"/>
</dbReference>
<dbReference type="HOGENOM" id="CLU_031643_0_0_1"/>
<dbReference type="OrthoDB" id="3194584at2759"/>
<gene>
    <name evidence="2" type="ORF">CC1G_01739</name>
</gene>
<dbReference type="KEGG" id="cci:CC1G_01739"/>
<evidence type="ECO:0000256" key="1">
    <source>
        <dbReference type="SAM" id="MobiDB-lite"/>
    </source>
</evidence>
<feature type="compositionally biased region" description="Basic and acidic residues" evidence="1">
    <location>
        <begin position="410"/>
        <end position="423"/>
    </location>
</feature>
<reference evidence="2 3" key="1">
    <citation type="journal article" date="2010" name="Proc. Natl. Acad. Sci. U.S.A.">
        <title>Insights into evolution of multicellular fungi from the assembled chromosomes of the mushroom Coprinopsis cinerea (Coprinus cinereus).</title>
        <authorList>
            <person name="Stajich J.E."/>
            <person name="Wilke S.K."/>
            <person name="Ahren D."/>
            <person name="Au C.H."/>
            <person name="Birren B.W."/>
            <person name="Borodovsky M."/>
            <person name="Burns C."/>
            <person name="Canback B."/>
            <person name="Casselton L.A."/>
            <person name="Cheng C.K."/>
            <person name="Deng J."/>
            <person name="Dietrich F.S."/>
            <person name="Fargo D.C."/>
            <person name="Farman M.L."/>
            <person name="Gathman A.C."/>
            <person name="Goldberg J."/>
            <person name="Guigo R."/>
            <person name="Hoegger P.J."/>
            <person name="Hooker J.B."/>
            <person name="Huggins A."/>
            <person name="James T.Y."/>
            <person name="Kamada T."/>
            <person name="Kilaru S."/>
            <person name="Kodira C."/>
            <person name="Kues U."/>
            <person name="Kupfer D."/>
            <person name="Kwan H.S."/>
            <person name="Lomsadze A."/>
            <person name="Li W."/>
            <person name="Lilly W.W."/>
            <person name="Ma L.J."/>
            <person name="Mackey A.J."/>
            <person name="Manning G."/>
            <person name="Martin F."/>
            <person name="Muraguchi H."/>
            <person name="Natvig D.O."/>
            <person name="Palmerini H."/>
            <person name="Ramesh M.A."/>
            <person name="Rehmeyer C.J."/>
            <person name="Roe B.A."/>
            <person name="Shenoy N."/>
            <person name="Stanke M."/>
            <person name="Ter-Hovhannisyan V."/>
            <person name="Tunlid A."/>
            <person name="Velagapudi R."/>
            <person name="Vision T.J."/>
            <person name="Zeng Q."/>
            <person name="Zolan M.E."/>
            <person name="Pukkila P.J."/>
        </authorList>
    </citation>
    <scope>NUCLEOTIDE SEQUENCE [LARGE SCALE GENOMIC DNA]</scope>
    <source>
        <strain evidence="3">Okayama-7 / 130 / ATCC MYA-4618 / FGSC 9003</strain>
    </source>
</reference>
<feature type="region of interest" description="Disordered" evidence="1">
    <location>
        <begin position="260"/>
        <end position="282"/>
    </location>
</feature>
<feature type="compositionally biased region" description="Acidic residues" evidence="1">
    <location>
        <begin position="389"/>
        <end position="399"/>
    </location>
</feature>
<keyword evidence="3" id="KW-1185">Reference proteome</keyword>
<dbReference type="GeneID" id="6005485"/>
<dbReference type="InParanoid" id="A8N2M2"/>
<feature type="compositionally biased region" description="Low complexity" evidence="1">
    <location>
        <begin position="207"/>
        <end position="220"/>
    </location>
</feature>
<dbReference type="RefSeq" id="XP_001829059.2">
    <property type="nucleotide sequence ID" value="XM_001829007.2"/>
</dbReference>
<feature type="region of interest" description="Disordered" evidence="1">
    <location>
        <begin position="365"/>
        <end position="423"/>
    </location>
</feature>
<dbReference type="eggNOG" id="ENOG502SMWM">
    <property type="taxonomic scope" value="Eukaryota"/>
</dbReference>
<feature type="compositionally biased region" description="Pro residues" evidence="1">
    <location>
        <begin position="264"/>
        <end position="282"/>
    </location>
</feature>
<organism evidence="2 3">
    <name type="scientific">Coprinopsis cinerea (strain Okayama-7 / 130 / ATCC MYA-4618 / FGSC 9003)</name>
    <name type="common">Inky cap fungus</name>
    <name type="synonym">Hormographiella aspergillata</name>
    <dbReference type="NCBI Taxonomy" id="240176"/>
    <lineage>
        <taxon>Eukaryota</taxon>
        <taxon>Fungi</taxon>
        <taxon>Dikarya</taxon>
        <taxon>Basidiomycota</taxon>
        <taxon>Agaricomycotina</taxon>
        <taxon>Agaricomycetes</taxon>
        <taxon>Agaricomycetidae</taxon>
        <taxon>Agaricales</taxon>
        <taxon>Agaricineae</taxon>
        <taxon>Psathyrellaceae</taxon>
        <taxon>Coprinopsis</taxon>
    </lineage>
</organism>
<protein>
    <submittedName>
        <fullName evidence="2">Uncharacterized protein</fullName>
    </submittedName>
</protein>
<comment type="caution">
    <text evidence="2">The sequence shown here is derived from an EMBL/GenBank/DDBJ whole genome shotgun (WGS) entry which is preliminary data.</text>
</comment>
<dbReference type="AlphaFoldDB" id="A8N2M2"/>
<dbReference type="STRING" id="240176.A8N2M2"/>
<feature type="region of interest" description="Disordered" evidence="1">
    <location>
        <begin position="159"/>
        <end position="248"/>
    </location>
</feature>
<evidence type="ECO:0000313" key="3">
    <source>
        <dbReference type="Proteomes" id="UP000001861"/>
    </source>
</evidence>
<proteinExistence type="predicted"/>
<name>A8N2M2_COPC7</name>
<sequence length="512" mass="58422">MNPQHLTANLPLRDTHAQQQLNPQNNWNPQMNVHQQQMLNQQQFPMGMQQDQMQFQPQSWLNQQNQSTNGINPLGGFTMNYLSPQVLQDAIALSVPVGPEDESLLVKHILDGLKRGENYKVILNGLHGKNDHSASLWKDYYLEHKERIDAWINMCQQKGSSASSTPIEPPKHKERTPSISAPIRNGQPQPTIKAPTIKKPSPSAFRVSSATPSGSATPSVPLKKPKKAPSPDRTTPQALAQAAGSRRSTINSLTVSSPVFNRHLPPPHAEIKIPPPPSRSPSPPTIIIPKGRGHKYTDQDHEFFIKFIQWRLKDNPELTRTQLCDMLGEKAPHHTAQSWASYWHLNHDLPDKILAAARESTYVDDVNDAVSSEESPPTRKRPRYRDDTTTEEDDSSSEEEAPRRRASNKRRVEVKVEEGSDDDTPVRVWKEHQMGQKGGSFTEADMYITAKYIADFPNWGATMSKDRWGPYARKYPQRSEKAWREYYRRYETEIDRLVHKIKKEERRKKSSR</sequence>
<dbReference type="VEuPathDB" id="FungiDB:CC1G_01739"/>
<accession>A8N2M2</accession>